<dbReference type="EMBL" id="AFUP01000007">
    <property type="protein sequence ID" value="EGV07679.1"/>
    <property type="molecule type" value="Genomic_DNA"/>
</dbReference>
<name>F9P989_STRCV</name>
<dbReference type="AlphaFoldDB" id="F9P989"/>
<dbReference type="Proteomes" id="UP000003287">
    <property type="component" value="Unassembled WGS sequence"/>
</dbReference>
<evidence type="ECO:0000313" key="2">
    <source>
        <dbReference type="Proteomes" id="UP000003287"/>
    </source>
</evidence>
<feature type="non-terminal residue" evidence="1">
    <location>
        <position position="50"/>
    </location>
</feature>
<reference evidence="1 2" key="1">
    <citation type="submission" date="2011-06" db="EMBL/GenBank/DDBJ databases">
        <authorList>
            <person name="Harkins D.M."/>
            <person name="Madupu R."/>
            <person name="Durkin A.S."/>
            <person name="Torralba M."/>
            <person name="Methe B."/>
            <person name="Sutton G.G."/>
            <person name="Nelson K.E."/>
        </authorList>
    </citation>
    <scope>NUCLEOTIDE SEQUENCE [LARGE SCALE GENOMIC DNA]</scope>
    <source>
        <strain evidence="1 2">SK1060</strain>
    </source>
</reference>
<sequence length="50" mass="5772">MSSKHFYNRLKVLENKQGFTMNINHLLEKIAVDAPILQATFGLEREGLRV</sequence>
<proteinExistence type="predicted"/>
<accession>F9P989</accession>
<protein>
    <submittedName>
        <fullName evidence="1">Uncharacterized protein</fullName>
    </submittedName>
</protein>
<evidence type="ECO:0000313" key="1">
    <source>
        <dbReference type="EMBL" id="EGV07679.1"/>
    </source>
</evidence>
<gene>
    <name evidence="1" type="ORF">HMPREF1042_0001</name>
</gene>
<organism evidence="1 2">
    <name type="scientific">Streptococcus constellatus subsp. pharyngis SK1060 = CCUG 46377</name>
    <dbReference type="NCBI Taxonomy" id="1035184"/>
    <lineage>
        <taxon>Bacteria</taxon>
        <taxon>Bacillati</taxon>
        <taxon>Bacillota</taxon>
        <taxon>Bacilli</taxon>
        <taxon>Lactobacillales</taxon>
        <taxon>Streptococcaceae</taxon>
        <taxon>Streptococcus</taxon>
        <taxon>Streptococcus anginosus group</taxon>
    </lineage>
</organism>